<dbReference type="RefSeq" id="WP_295454822.1">
    <property type="nucleotide sequence ID" value="NZ_BAABWU010000003.1"/>
</dbReference>
<dbReference type="InterPro" id="IPR016709">
    <property type="entry name" value="HadA-like"/>
</dbReference>
<dbReference type="EMBL" id="BAABWU010000003">
    <property type="protein sequence ID" value="GAA6195761.1"/>
    <property type="molecule type" value="Genomic_DNA"/>
</dbReference>
<dbReference type="Proteomes" id="UP001441944">
    <property type="component" value="Unassembled WGS sequence"/>
</dbReference>
<sequence>MIDRSFIGRSFPPLHVDVEPFQLRAFARATGQRDPIYWDEEAARAAGYRALPAPLTFLFTLDQDREDRFYFINAMGIELGHVLHGEQAFTYGAPICAGDRVTLTCTCMDIYDKKGGAMEFVILKTQATNQLGEDLGGMTGTIVVRDPK</sequence>
<accession>A0ABQ0AIR6</accession>
<keyword evidence="3" id="KW-1185">Reference proteome</keyword>
<name>A0ABQ0AIR6_9RHOB</name>
<proteinExistence type="predicted"/>
<protein>
    <submittedName>
        <fullName evidence="2">MaoC family dehydratase N-terminal domain-containing protein</fullName>
    </submittedName>
</protein>
<evidence type="ECO:0000313" key="3">
    <source>
        <dbReference type="Proteomes" id="UP001441944"/>
    </source>
</evidence>
<dbReference type="InterPro" id="IPR039569">
    <property type="entry name" value="FAS1-like_DH_region"/>
</dbReference>
<evidence type="ECO:0000313" key="2">
    <source>
        <dbReference type="EMBL" id="GAA6195761.1"/>
    </source>
</evidence>
<dbReference type="SUPFAM" id="SSF54637">
    <property type="entry name" value="Thioesterase/thiol ester dehydrase-isomerase"/>
    <property type="match status" value="1"/>
</dbReference>
<comment type="caution">
    <text evidence="2">The sequence shown here is derived from an EMBL/GenBank/DDBJ whole genome shotgun (WGS) entry which is preliminary data.</text>
</comment>
<dbReference type="CDD" id="cd03441">
    <property type="entry name" value="R_hydratase_like"/>
    <property type="match status" value="1"/>
</dbReference>
<evidence type="ECO:0000259" key="1">
    <source>
        <dbReference type="Pfam" id="PF13452"/>
    </source>
</evidence>
<reference evidence="2 3" key="1">
    <citation type="submission" date="2024-04" db="EMBL/GenBank/DDBJ databases">
        <title>Draft genome sequence of Pseudophaeobacter arcticus NBRC 116598.</title>
        <authorList>
            <person name="Miyakawa T."/>
            <person name="Kusuya Y."/>
            <person name="Miura T."/>
        </authorList>
    </citation>
    <scope>NUCLEOTIDE SEQUENCE [LARGE SCALE GENOMIC DNA]</scope>
    <source>
        <strain evidence="2 3">SU-CL00105</strain>
    </source>
</reference>
<dbReference type="PIRSF" id="PIRSF018072">
    <property type="entry name" value="UCP018072"/>
    <property type="match status" value="1"/>
</dbReference>
<gene>
    <name evidence="2" type="ORF">NBRC116598_12050</name>
</gene>
<organism evidence="2 3">
    <name type="scientific">Pseudophaeobacter arcticus</name>
    <dbReference type="NCBI Taxonomy" id="385492"/>
    <lineage>
        <taxon>Bacteria</taxon>
        <taxon>Pseudomonadati</taxon>
        <taxon>Pseudomonadota</taxon>
        <taxon>Alphaproteobacteria</taxon>
        <taxon>Rhodobacterales</taxon>
        <taxon>Paracoccaceae</taxon>
        <taxon>Pseudophaeobacter</taxon>
    </lineage>
</organism>
<dbReference type="Gene3D" id="3.10.129.10">
    <property type="entry name" value="Hotdog Thioesterase"/>
    <property type="match status" value="1"/>
</dbReference>
<dbReference type="InterPro" id="IPR029069">
    <property type="entry name" value="HotDog_dom_sf"/>
</dbReference>
<dbReference type="Pfam" id="PF13452">
    <property type="entry name" value="FAS1_DH_region"/>
    <property type="match status" value="1"/>
</dbReference>
<feature type="domain" description="FAS1-like dehydratase" evidence="1">
    <location>
        <begin position="5"/>
        <end position="133"/>
    </location>
</feature>